<dbReference type="EMBL" id="UIHB01000005">
    <property type="protein sequence ID" value="SUZ29472.1"/>
    <property type="molecule type" value="Genomic_DNA"/>
</dbReference>
<evidence type="ECO:0000313" key="2">
    <source>
        <dbReference type="EMBL" id="SUZ29472.1"/>
    </source>
</evidence>
<proteinExistence type="predicted"/>
<evidence type="ECO:0000313" key="3">
    <source>
        <dbReference type="Proteomes" id="UP000254168"/>
    </source>
</evidence>
<gene>
    <name evidence="2" type="ORF">CPBF424_33120</name>
</gene>
<feature type="compositionally biased region" description="Polar residues" evidence="1">
    <location>
        <begin position="199"/>
        <end position="218"/>
    </location>
</feature>
<dbReference type="Proteomes" id="UP000254168">
    <property type="component" value="Unassembled WGS sequence"/>
</dbReference>
<evidence type="ECO:0000256" key="1">
    <source>
        <dbReference type="SAM" id="MobiDB-lite"/>
    </source>
</evidence>
<protein>
    <submittedName>
        <fullName evidence="2">Uncharacterized protein</fullName>
    </submittedName>
</protein>
<organism evidence="2 3">
    <name type="scientific">Xanthomonas euroxanthea</name>
    <dbReference type="NCBI Taxonomy" id="2259622"/>
    <lineage>
        <taxon>Bacteria</taxon>
        <taxon>Pseudomonadati</taxon>
        <taxon>Pseudomonadota</taxon>
        <taxon>Gammaproteobacteria</taxon>
        <taxon>Lysobacterales</taxon>
        <taxon>Lysobacteraceae</taxon>
        <taxon>Xanthomonas</taxon>
    </lineage>
</organism>
<accession>A0AA46HBS9</accession>
<feature type="region of interest" description="Disordered" evidence="1">
    <location>
        <begin position="195"/>
        <end position="218"/>
    </location>
</feature>
<dbReference type="AlphaFoldDB" id="A0AA46HBS9"/>
<reference evidence="2 3" key="1">
    <citation type="submission" date="2018-06" db="EMBL/GenBank/DDBJ databases">
        <authorList>
            <person name="Pothier F. J."/>
        </authorList>
    </citation>
    <scope>NUCLEOTIDE SEQUENCE [LARGE SCALE GENOMIC DNA]</scope>
    <source>
        <strain evidence="2 3">CPBF 424</strain>
    </source>
</reference>
<feature type="region of interest" description="Disordered" evidence="1">
    <location>
        <begin position="17"/>
        <end position="50"/>
    </location>
</feature>
<keyword evidence="3" id="KW-1185">Reference proteome</keyword>
<sequence length="218" mass="24496">MLLSVAAVSTQQSLVGRGRDALTTSGTRRESVPGGSVAASMPPRVPEPARTSRLLRWSCTDGSAQATRRPPLLRFSTRTDHLDWSLPAHRRGTLSGMDAAPEPTRTYLRRVPRWWAGKGPATKQQIKRVAFVSSTVPRLSSTRHAPERCRRFNATKPDWSRTWQPNYRSHATSSRHLELPATACREVPDHMLHHRDTAPHSSCNNPTIRRTRATSVRW</sequence>
<name>A0AA46HBS9_9XANT</name>
<comment type="caution">
    <text evidence="2">The sequence shown here is derived from an EMBL/GenBank/DDBJ whole genome shotgun (WGS) entry which is preliminary data.</text>
</comment>